<dbReference type="InterPro" id="IPR003583">
    <property type="entry name" value="Hlx-hairpin-Hlx_DNA-bd_motif"/>
</dbReference>
<keyword evidence="1" id="KW-0732">Signal</keyword>
<feature type="domain" description="Helix-hairpin-helix DNA-binding motif class 1" evidence="2">
    <location>
        <begin position="200"/>
        <end position="219"/>
    </location>
</feature>
<reference evidence="3" key="1">
    <citation type="journal article" date="2021" name="PeerJ">
        <title>Extensive microbial diversity within the chicken gut microbiome revealed by metagenomics and culture.</title>
        <authorList>
            <person name="Gilroy R."/>
            <person name="Ravi A."/>
            <person name="Getino M."/>
            <person name="Pursley I."/>
            <person name="Horton D.L."/>
            <person name="Alikhan N.F."/>
            <person name="Baker D."/>
            <person name="Gharbi K."/>
            <person name="Hall N."/>
            <person name="Watson M."/>
            <person name="Adriaenssens E.M."/>
            <person name="Foster-Nyarko E."/>
            <person name="Jarju S."/>
            <person name="Secka A."/>
            <person name="Antonio M."/>
            <person name="Oren A."/>
            <person name="Chaudhuri R.R."/>
            <person name="La Ragione R."/>
            <person name="Hildebrand F."/>
            <person name="Pallen M.J."/>
        </authorList>
    </citation>
    <scope>NUCLEOTIDE SEQUENCE</scope>
    <source>
        <strain evidence="3">ChiGjej1B1-1692</strain>
    </source>
</reference>
<dbReference type="PANTHER" id="PTHR21180">
    <property type="entry name" value="ENDONUCLEASE/EXONUCLEASE/PHOSPHATASE FAMILY DOMAIN-CONTAINING PROTEIN 1"/>
    <property type="match status" value="1"/>
</dbReference>
<protein>
    <submittedName>
        <fullName evidence="3">ComEA family DNA-binding protein</fullName>
    </submittedName>
</protein>
<dbReference type="SUPFAM" id="SSF47781">
    <property type="entry name" value="RuvA domain 2-like"/>
    <property type="match status" value="1"/>
</dbReference>
<reference evidence="3" key="2">
    <citation type="submission" date="2021-04" db="EMBL/GenBank/DDBJ databases">
        <authorList>
            <person name="Gilroy R."/>
        </authorList>
    </citation>
    <scope>NUCLEOTIDE SEQUENCE</scope>
    <source>
        <strain evidence="3">ChiGjej1B1-1692</strain>
    </source>
</reference>
<feature type="signal peptide" evidence="1">
    <location>
        <begin position="1"/>
        <end position="22"/>
    </location>
</feature>
<dbReference type="PANTHER" id="PTHR21180:SF32">
    <property type="entry name" value="ENDONUCLEASE_EXONUCLEASE_PHOSPHATASE FAMILY DOMAIN-CONTAINING PROTEIN 1"/>
    <property type="match status" value="1"/>
</dbReference>
<evidence type="ECO:0000256" key="1">
    <source>
        <dbReference type="SAM" id="SignalP"/>
    </source>
</evidence>
<dbReference type="Pfam" id="PF12836">
    <property type="entry name" value="HHH_3"/>
    <property type="match status" value="1"/>
</dbReference>
<dbReference type="AlphaFoldDB" id="A0A9D2NU10"/>
<dbReference type="NCBIfam" id="TIGR00426">
    <property type="entry name" value="competence protein ComEA helix-hairpin-helix repeat region"/>
    <property type="match status" value="1"/>
</dbReference>
<dbReference type="SMART" id="SM00278">
    <property type="entry name" value="HhH1"/>
    <property type="match status" value="2"/>
</dbReference>
<dbReference type="PROSITE" id="PS51257">
    <property type="entry name" value="PROKAR_LIPOPROTEIN"/>
    <property type="match status" value="1"/>
</dbReference>
<dbReference type="GO" id="GO:0003677">
    <property type="term" value="F:DNA binding"/>
    <property type="evidence" value="ECO:0007669"/>
    <property type="project" value="UniProtKB-KW"/>
</dbReference>
<dbReference type="InterPro" id="IPR004509">
    <property type="entry name" value="Competence_ComEA_HhH"/>
</dbReference>
<comment type="caution">
    <text evidence="3">The sequence shown here is derived from an EMBL/GenBank/DDBJ whole genome shotgun (WGS) entry which is preliminary data.</text>
</comment>
<dbReference type="Gene3D" id="3.10.560.10">
    <property type="entry name" value="Outer membrane lipoprotein wza domain like"/>
    <property type="match status" value="1"/>
</dbReference>
<evidence type="ECO:0000313" key="4">
    <source>
        <dbReference type="Proteomes" id="UP000823894"/>
    </source>
</evidence>
<feature type="domain" description="Helix-hairpin-helix DNA-binding motif class 1" evidence="2">
    <location>
        <begin position="170"/>
        <end position="189"/>
    </location>
</feature>
<dbReference type="Pfam" id="PF10531">
    <property type="entry name" value="SLBB"/>
    <property type="match status" value="1"/>
</dbReference>
<sequence length="222" mass="23856">MRDNVRKVTGLCILLFLLAMTAGCGREEDDGLQEISFGAEGTRQTVDGEGIIERAEDTETAEDGSSSTQGTAEQKKAFVYVCGAVNDPGVYEVESDSRVFEAIELAGGVTAEAVPELIDQARVVTDGERIYVPNREEAENGGTEGLGTEVTGISDGNEKGKININTAGKDELMELTGIGEAKAESILRYREEHGGFQSIEELMQIEGIKEGVFNKIKDDITI</sequence>
<dbReference type="GO" id="GO:0015627">
    <property type="term" value="C:type II protein secretion system complex"/>
    <property type="evidence" value="ECO:0007669"/>
    <property type="project" value="TreeGrafter"/>
</dbReference>
<evidence type="ECO:0000313" key="3">
    <source>
        <dbReference type="EMBL" id="HJC37511.1"/>
    </source>
</evidence>
<evidence type="ECO:0000259" key="2">
    <source>
        <dbReference type="SMART" id="SM00278"/>
    </source>
</evidence>
<proteinExistence type="predicted"/>
<dbReference type="GO" id="GO:0015628">
    <property type="term" value="P:protein secretion by the type II secretion system"/>
    <property type="evidence" value="ECO:0007669"/>
    <property type="project" value="TreeGrafter"/>
</dbReference>
<feature type="chain" id="PRO_5039380394" evidence="1">
    <location>
        <begin position="23"/>
        <end position="222"/>
    </location>
</feature>
<organism evidence="3 4">
    <name type="scientific">Candidatus Mediterraneibacter faecigallinarum</name>
    <dbReference type="NCBI Taxonomy" id="2838669"/>
    <lineage>
        <taxon>Bacteria</taxon>
        <taxon>Bacillati</taxon>
        <taxon>Bacillota</taxon>
        <taxon>Clostridia</taxon>
        <taxon>Lachnospirales</taxon>
        <taxon>Lachnospiraceae</taxon>
        <taxon>Mediterraneibacter</taxon>
    </lineage>
</organism>
<dbReference type="InterPro" id="IPR010994">
    <property type="entry name" value="RuvA_2-like"/>
</dbReference>
<dbReference type="EMBL" id="DWWK01000006">
    <property type="protein sequence ID" value="HJC37511.1"/>
    <property type="molecule type" value="Genomic_DNA"/>
</dbReference>
<accession>A0A9D2NU10</accession>
<gene>
    <name evidence="3" type="ORF">H9757_00365</name>
</gene>
<dbReference type="InterPro" id="IPR019554">
    <property type="entry name" value="Soluble_ligand-bd"/>
</dbReference>
<dbReference type="Gene3D" id="1.10.150.280">
    <property type="entry name" value="AF1531-like domain"/>
    <property type="match status" value="1"/>
</dbReference>
<dbReference type="InterPro" id="IPR051675">
    <property type="entry name" value="Endo/Exo/Phosphatase_dom_1"/>
</dbReference>
<name>A0A9D2NU10_9FIRM</name>
<dbReference type="GO" id="GO:0006281">
    <property type="term" value="P:DNA repair"/>
    <property type="evidence" value="ECO:0007669"/>
    <property type="project" value="InterPro"/>
</dbReference>
<keyword evidence="3" id="KW-0238">DNA-binding</keyword>
<dbReference type="Proteomes" id="UP000823894">
    <property type="component" value="Unassembled WGS sequence"/>
</dbReference>